<dbReference type="Proteomes" id="UP000752647">
    <property type="component" value="Unassembled WGS sequence"/>
</dbReference>
<dbReference type="OMA" id="HAGQFKV"/>
<dbReference type="Gene3D" id="2.40.420.20">
    <property type="match status" value="1"/>
</dbReference>
<accession>A0A9Q3XT46</accession>
<dbReference type="PANTHER" id="PTHR30469">
    <property type="entry name" value="MULTIDRUG RESISTANCE PROTEIN MDTA"/>
    <property type="match status" value="1"/>
</dbReference>
<feature type="chain" id="PRO_5040464003" evidence="2">
    <location>
        <begin position="23"/>
        <end position="347"/>
    </location>
</feature>
<evidence type="ECO:0000313" key="4">
    <source>
        <dbReference type="Proteomes" id="UP000752647"/>
    </source>
</evidence>
<dbReference type="GO" id="GO:1990281">
    <property type="term" value="C:efflux pump complex"/>
    <property type="evidence" value="ECO:0007669"/>
    <property type="project" value="TreeGrafter"/>
</dbReference>
<protein>
    <submittedName>
        <fullName evidence="3">Biotin/lipoyl-binding protein</fullName>
    </submittedName>
</protein>
<dbReference type="GeneID" id="34300659"/>
<evidence type="ECO:0000256" key="2">
    <source>
        <dbReference type="SAM" id="SignalP"/>
    </source>
</evidence>
<dbReference type="Gene3D" id="2.40.50.100">
    <property type="match status" value="1"/>
</dbReference>
<gene>
    <name evidence="3" type="ORF">KIJ12_03770</name>
</gene>
<dbReference type="RefSeq" id="WP_013231076.1">
    <property type="nucleotide sequence ID" value="NZ_BPKT01000010.1"/>
</dbReference>
<sequence>MKRRTKVTLIVTSCVVAVGLLAATGVTTYHKMTHKSGATVKTGYQSYTVTTSPALSMSGKVAASKTQMLNTPTGKLQQINVNNGQSVKSGDILLTVTNTDMQEAIDNQNDVIAKSNRAINGATSALRNAQQSYNQADPEAKSALKDGVTQAQQAVTDANTDAQDAQNKLVDLQNKLNVNLTAPFDGIVSVDDNTKDGLPALTMNTTEKVLQATVSEYDYNKVHSGDKVTVSGIDGTPNQTTAIDKIEQIPAEKSKGTTYYPFSAHVNENFLYGQSVKVKVPQNDLKVPSTAVYKGNIYKIIDGKASRVNADVTKTGTSYIVKSGVAKDEKVVLNPDSHLKNGEAIND</sequence>
<dbReference type="AlphaFoldDB" id="A0A9Q3XT46"/>
<feature type="signal peptide" evidence="2">
    <location>
        <begin position="1"/>
        <end position="22"/>
    </location>
</feature>
<dbReference type="GO" id="GO:0015562">
    <property type="term" value="F:efflux transmembrane transporter activity"/>
    <property type="evidence" value="ECO:0007669"/>
    <property type="project" value="TreeGrafter"/>
</dbReference>
<keyword evidence="1" id="KW-0175">Coiled coil</keyword>
<organism evidence="3 4">
    <name type="scientific">Leuconostoc gasicomitatum</name>
    <dbReference type="NCBI Taxonomy" id="115778"/>
    <lineage>
        <taxon>Bacteria</taxon>
        <taxon>Bacillati</taxon>
        <taxon>Bacillota</taxon>
        <taxon>Bacilli</taxon>
        <taxon>Lactobacillales</taxon>
        <taxon>Lactobacillaceae</taxon>
        <taxon>Leuconostoc</taxon>
        <taxon>Leuconostoc gelidum group</taxon>
    </lineage>
</organism>
<evidence type="ECO:0000256" key="1">
    <source>
        <dbReference type="SAM" id="Coils"/>
    </source>
</evidence>
<comment type="caution">
    <text evidence="3">The sequence shown here is derived from an EMBL/GenBank/DDBJ whole genome shotgun (WGS) entry which is preliminary data.</text>
</comment>
<feature type="coiled-coil region" evidence="1">
    <location>
        <begin position="148"/>
        <end position="175"/>
    </location>
</feature>
<name>A0A9Q3XT46_9LACO</name>
<proteinExistence type="predicted"/>
<dbReference type="EMBL" id="JAHBFI010000008">
    <property type="protein sequence ID" value="MBZ5962280.1"/>
    <property type="molecule type" value="Genomic_DNA"/>
</dbReference>
<reference evidence="3" key="1">
    <citation type="submission" date="2021-05" db="EMBL/GenBank/DDBJ databases">
        <title>Pangenome of Leuconostoc gelidum warrants species status for Leuconostoc gelidum subsp. gasicomitatum.</title>
        <authorList>
            <person name="Johansson P."/>
            <person name="Sade E."/>
            <person name="Hultman J."/>
            <person name="Auvinen P."/>
            <person name="Bjorkroth J."/>
        </authorList>
    </citation>
    <scope>NUCLEOTIDE SEQUENCE</scope>
    <source>
        <strain evidence="3">A.21.4</strain>
    </source>
</reference>
<evidence type="ECO:0000313" key="3">
    <source>
        <dbReference type="EMBL" id="MBZ5962280.1"/>
    </source>
</evidence>
<dbReference type="PANTHER" id="PTHR30469:SF15">
    <property type="entry name" value="HLYD FAMILY OF SECRETION PROTEINS"/>
    <property type="match status" value="1"/>
</dbReference>
<keyword evidence="2" id="KW-0732">Signal</keyword>